<sequence length="226" mass="26215">MENKDSEQIIIEGNIRYRILKYKDKNYILDTCSNPLGQLLPFFTSFIYNKAYKVDEGTITSFSNKTQKENTLSNTDLLRLIPVVFILSKIFKSIDQSIRYYGTFDMRLLITLMIVSIAFFFHYKKKEKRKKLLNNLFNLSNAEVVEIRNVSKQKRSTFKLLTLATFLHTIITFIFTLGIYSAVTDYIGISSLTLIAVGLAYYTVGKQLYMSDENFKIIEKSPHQNA</sequence>
<reference evidence="2 3" key="1">
    <citation type="submission" date="2017-06" db="EMBL/GenBank/DDBJ databases">
        <authorList>
            <consortium name="Pathogen Informatics"/>
        </authorList>
    </citation>
    <scope>NUCLEOTIDE SEQUENCE [LARGE SCALE GENOMIC DNA]</scope>
    <source>
        <strain evidence="2 3">NCTC13839</strain>
    </source>
</reference>
<dbReference type="NCBIfam" id="TIGR01218">
    <property type="entry name" value="Gpos_tandem_5TM"/>
    <property type="match status" value="1"/>
</dbReference>
<keyword evidence="1" id="KW-0472">Membrane</keyword>
<gene>
    <name evidence="2" type="ORF">SAMEA4384403_01423</name>
</gene>
<evidence type="ECO:0000256" key="1">
    <source>
        <dbReference type="SAM" id="Phobius"/>
    </source>
</evidence>
<dbReference type="RefSeq" id="WP_095088116.1">
    <property type="nucleotide sequence ID" value="NZ_BMDM01000005.1"/>
</dbReference>
<keyword evidence="1" id="KW-0812">Transmembrane</keyword>
<keyword evidence="1" id="KW-1133">Transmembrane helix</keyword>
<keyword evidence="3" id="KW-1185">Reference proteome</keyword>
<feature type="transmembrane region" description="Helical" evidence="1">
    <location>
        <begin position="186"/>
        <end position="204"/>
    </location>
</feature>
<evidence type="ECO:0000313" key="3">
    <source>
        <dbReference type="Proteomes" id="UP000242084"/>
    </source>
</evidence>
<feature type="transmembrane region" description="Helical" evidence="1">
    <location>
        <begin position="160"/>
        <end position="180"/>
    </location>
</feature>
<organism evidence="2 3">
    <name type="scientific">Mammaliicoccus stepanovicii</name>
    <dbReference type="NCBI Taxonomy" id="643214"/>
    <lineage>
        <taxon>Bacteria</taxon>
        <taxon>Bacillati</taxon>
        <taxon>Bacillota</taxon>
        <taxon>Bacilli</taxon>
        <taxon>Bacillales</taxon>
        <taxon>Staphylococcaceae</taxon>
        <taxon>Mammaliicoccus</taxon>
    </lineage>
</organism>
<protein>
    <submittedName>
        <fullName evidence="2">Tandem five-TM protein</fullName>
    </submittedName>
</protein>
<dbReference type="KEGG" id="sste:SAMEA4384403_1423"/>
<dbReference type="Pfam" id="PF04276">
    <property type="entry name" value="DUF443"/>
    <property type="match status" value="1"/>
</dbReference>
<dbReference type="Proteomes" id="UP000242084">
    <property type="component" value="Chromosome 1"/>
</dbReference>
<evidence type="ECO:0000313" key="2">
    <source>
        <dbReference type="EMBL" id="SNV68660.1"/>
    </source>
</evidence>
<feature type="transmembrane region" description="Helical" evidence="1">
    <location>
        <begin position="106"/>
        <end position="123"/>
    </location>
</feature>
<dbReference type="AlphaFoldDB" id="A0A239ZCT9"/>
<accession>A0A239ZCT9</accession>
<dbReference type="InterPro" id="IPR005915">
    <property type="entry name" value="Tandem_5TM"/>
</dbReference>
<proteinExistence type="predicted"/>
<dbReference type="EMBL" id="LT906462">
    <property type="protein sequence ID" value="SNV68660.1"/>
    <property type="molecule type" value="Genomic_DNA"/>
</dbReference>
<name>A0A239ZCT9_9STAP</name>